<dbReference type="PANTHER" id="PTHR47623:SF1">
    <property type="entry name" value="OS09G0287300 PROTEIN"/>
    <property type="match status" value="1"/>
</dbReference>
<accession>A0ABT3CQ39</accession>
<dbReference type="InterPro" id="IPR029033">
    <property type="entry name" value="His_PPase_superfam"/>
</dbReference>
<name>A0ABT3CQ39_9BACT</name>
<dbReference type="Proteomes" id="UP001300692">
    <property type="component" value="Unassembled WGS sequence"/>
</dbReference>
<dbReference type="Gene3D" id="3.40.50.1240">
    <property type="entry name" value="Phosphoglycerate mutase-like"/>
    <property type="match status" value="1"/>
</dbReference>
<evidence type="ECO:0000313" key="1">
    <source>
        <dbReference type="EMBL" id="MCV9385732.1"/>
    </source>
</evidence>
<keyword evidence="2" id="KW-1185">Reference proteome</keyword>
<organism evidence="1 2">
    <name type="scientific">Reichenbachiella ulvae</name>
    <dbReference type="NCBI Taxonomy" id="2980104"/>
    <lineage>
        <taxon>Bacteria</taxon>
        <taxon>Pseudomonadati</taxon>
        <taxon>Bacteroidota</taxon>
        <taxon>Cytophagia</taxon>
        <taxon>Cytophagales</taxon>
        <taxon>Reichenbachiellaceae</taxon>
        <taxon>Reichenbachiella</taxon>
    </lineage>
</organism>
<reference evidence="1 2" key="1">
    <citation type="submission" date="2022-10" db="EMBL/GenBank/DDBJ databases">
        <title>Comparative genomics and taxonomic characterization of three novel marine species of genus Reichenbachiella exhibiting antioxidant and polysaccharide degradation activities.</title>
        <authorList>
            <person name="Muhammad N."/>
            <person name="Lee Y.-J."/>
            <person name="Ko J."/>
            <person name="Kim S.-G."/>
        </authorList>
    </citation>
    <scope>NUCLEOTIDE SEQUENCE [LARGE SCALE GENOMIC DNA]</scope>
    <source>
        <strain evidence="1 2">ABR2-5</strain>
    </source>
</reference>
<evidence type="ECO:0000313" key="2">
    <source>
        <dbReference type="Proteomes" id="UP001300692"/>
    </source>
</evidence>
<dbReference type="RefSeq" id="WP_264136515.1">
    <property type="nucleotide sequence ID" value="NZ_JAOYOD010000001.1"/>
</dbReference>
<dbReference type="InterPro" id="IPR013078">
    <property type="entry name" value="His_Pase_superF_clade-1"/>
</dbReference>
<dbReference type="EMBL" id="JAOYOD010000001">
    <property type="protein sequence ID" value="MCV9385732.1"/>
    <property type="molecule type" value="Genomic_DNA"/>
</dbReference>
<protein>
    <submittedName>
        <fullName evidence="1">Histidine phosphatase family protein</fullName>
    </submittedName>
</protein>
<dbReference type="Pfam" id="PF00300">
    <property type="entry name" value="His_Phos_1"/>
    <property type="match status" value="1"/>
</dbReference>
<sequence length="173" mass="19532">MKSSVKYLTVVRHAKSSWDYPNLTDHARPLNDRGLRDAPRMAQLYAAEVDQPDLVISSTAVRAKETAGYFIDALSVNKSLIQYTERLYHAGPQEILSVLSEAPLDSKHVMIVGHNPGFTSFVNRMTGERFDNIPTCGVAVIRLRLNAWKEIRMGIGQLDQYYYPKGDLGKHRI</sequence>
<dbReference type="CDD" id="cd07067">
    <property type="entry name" value="HP_PGM_like"/>
    <property type="match status" value="1"/>
</dbReference>
<gene>
    <name evidence="1" type="ORF">N7U62_03615</name>
</gene>
<dbReference type="SUPFAM" id="SSF53254">
    <property type="entry name" value="Phosphoglycerate mutase-like"/>
    <property type="match status" value="1"/>
</dbReference>
<comment type="caution">
    <text evidence="1">The sequence shown here is derived from an EMBL/GenBank/DDBJ whole genome shotgun (WGS) entry which is preliminary data.</text>
</comment>
<proteinExistence type="predicted"/>
<dbReference type="PANTHER" id="PTHR47623">
    <property type="entry name" value="OS09G0287300 PROTEIN"/>
    <property type="match status" value="1"/>
</dbReference>